<evidence type="ECO:0000313" key="2">
    <source>
        <dbReference type="EMBL" id="PON42989.1"/>
    </source>
</evidence>
<comment type="caution">
    <text evidence="2">The sequence shown here is derived from an EMBL/GenBank/DDBJ whole genome shotgun (WGS) entry which is preliminary data.</text>
</comment>
<dbReference type="Pfam" id="PF02458">
    <property type="entry name" value="Transferase"/>
    <property type="match status" value="1"/>
</dbReference>
<dbReference type="AlphaFoldDB" id="A0A2P5B2J3"/>
<dbReference type="InterPro" id="IPR023213">
    <property type="entry name" value="CAT-like_dom_sf"/>
</dbReference>
<keyword evidence="1 2" id="KW-0808">Transferase</keyword>
<dbReference type="PANTHER" id="PTHR31896:SF39">
    <property type="entry name" value="PROTEIN ENHANCED PSEUDOMONAS SUSCEPTIBILITY 1-LIKE"/>
    <property type="match status" value="1"/>
</dbReference>
<proteinExistence type="predicted"/>
<evidence type="ECO:0000256" key="1">
    <source>
        <dbReference type="ARBA" id="ARBA00022679"/>
    </source>
</evidence>
<evidence type="ECO:0000313" key="3">
    <source>
        <dbReference type="Proteomes" id="UP000237105"/>
    </source>
</evidence>
<keyword evidence="3" id="KW-1185">Reference proteome</keyword>
<dbReference type="PANTHER" id="PTHR31896">
    <property type="entry name" value="FAMILY REGULATORY PROTEIN, PUTATIVE (AFU_ORTHOLOGUE AFUA_3G14730)-RELATED"/>
    <property type="match status" value="1"/>
</dbReference>
<dbReference type="OrthoDB" id="1862401at2759"/>
<gene>
    <name evidence="2" type="ORF">PanWU01x14_277610</name>
</gene>
<dbReference type="Proteomes" id="UP000237105">
    <property type="component" value="Unassembled WGS sequence"/>
</dbReference>
<accession>A0A2P5B2J3</accession>
<sequence>MSDFLRIMSATTVRPSPSSGGDRRIELTPSDLKYLSIDQIQKGLLFRKPAQPISDLDLAQHLKASLSKTLAIFYPLGGRLAMVDHGENDTVSFSVDCNGEGALFVHAVTNGVSVSDVLDPNNHVPDDVVYSFFPMNGVLNHEGVSKPLVAVQLTELDDGFFIACSMNHSVADGTSFWHFLNTWSGISSSQNDVVSRLAPPFLGREYLNGVVDLPVRFPFCPPRARSFTPPPLKQRIFHYSKPKIAELKAKANAEMGFTAQHKISSLQSLMAHLWVSITRNRNFNGNEQVSYGVFIGLRTRMVPPLPEEYLGNAVQLGVAKSTAGELLERGLGWAALKINESIYSVTAGVEVKKLLKDWVENPSLMKIEGIPRNMLTTGSSPRFDVYGNDFGLGKPVGVRSGPGNKFDGKLTVFSGAEDGSIDFEACLSPQTLENLAHDLGFMETLG</sequence>
<name>A0A2P5B2J3_PARAD</name>
<dbReference type="Gene3D" id="3.30.559.10">
    <property type="entry name" value="Chloramphenicol acetyltransferase-like domain"/>
    <property type="match status" value="2"/>
</dbReference>
<protein>
    <submittedName>
        <fullName evidence="2">Transferase</fullName>
    </submittedName>
</protein>
<reference evidence="3" key="1">
    <citation type="submission" date="2016-06" db="EMBL/GenBank/DDBJ databases">
        <title>Parallel loss of symbiosis genes in relatives of nitrogen-fixing non-legume Parasponia.</title>
        <authorList>
            <person name="Van Velzen R."/>
            <person name="Holmer R."/>
            <person name="Bu F."/>
            <person name="Rutten L."/>
            <person name="Van Zeijl A."/>
            <person name="Liu W."/>
            <person name="Santuari L."/>
            <person name="Cao Q."/>
            <person name="Sharma T."/>
            <person name="Shen D."/>
            <person name="Roswanjaya Y."/>
            <person name="Wardhani T."/>
            <person name="Kalhor M.S."/>
            <person name="Jansen J."/>
            <person name="Van den Hoogen J."/>
            <person name="Gungor B."/>
            <person name="Hartog M."/>
            <person name="Hontelez J."/>
            <person name="Verver J."/>
            <person name="Yang W.-C."/>
            <person name="Schijlen E."/>
            <person name="Repin R."/>
            <person name="Schilthuizen M."/>
            <person name="Schranz E."/>
            <person name="Heidstra R."/>
            <person name="Miyata K."/>
            <person name="Fedorova E."/>
            <person name="Kohlen W."/>
            <person name="Bisseling T."/>
            <person name="Smit S."/>
            <person name="Geurts R."/>
        </authorList>
    </citation>
    <scope>NUCLEOTIDE SEQUENCE [LARGE SCALE GENOMIC DNA]</scope>
    <source>
        <strain evidence="3">cv. WU1-14</strain>
    </source>
</reference>
<organism evidence="2 3">
    <name type="scientific">Parasponia andersonii</name>
    <name type="common">Sponia andersonii</name>
    <dbReference type="NCBI Taxonomy" id="3476"/>
    <lineage>
        <taxon>Eukaryota</taxon>
        <taxon>Viridiplantae</taxon>
        <taxon>Streptophyta</taxon>
        <taxon>Embryophyta</taxon>
        <taxon>Tracheophyta</taxon>
        <taxon>Spermatophyta</taxon>
        <taxon>Magnoliopsida</taxon>
        <taxon>eudicotyledons</taxon>
        <taxon>Gunneridae</taxon>
        <taxon>Pentapetalae</taxon>
        <taxon>rosids</taxon>
        <taxon>fabids</taxon>
        <taxon>Rosales</taxon>
        <taxon>Cannabaceae</taxon>
        <taxon>Parasponia</taxon>
    </lineage>
</organism>
<dbReference type="GO" id="GO:0016740">
    <property type="term" value="F:transferase activity"/>
    <property type="evidence" value="ECO:0007669"/>
    <property type="project" value="UniProtKB-KW"/>
</dbReference>
<dbReference type="STRING" id="3476.A0A2P5B2J3"/>
<dbReference type="InterPro" id="IPR051283">
    <property type="entry name" value="Sec_Metabolite_Acyltrans"/>
</dbReference>
<dbReference type="EMBL" id="JXTB01000379">
    <property type="protein sequence ID" value="PON42989.1"/>
    <property type="molecule type" value="Genomic_DNA"/>
</dbReference>